<dbReference type="InterPro" id="IPR000717">
    <property type="entry name" value="PCI_dom"/>
</dbReference>
<organism evidence="5 6">
    <name type="scientific">Coniochaeta hoffmannii</name>
    <dbReference type="NCBI Taxonomy" id="91930"/>
    <lineage>
        <taxon>Eukaryota</taxon>
        <taxon>Fungi</taxon>
        <taxon>Dikarya</taxon>
        <taxon>Ascomycota</taxon>
        <taxon>Pezizomycotina</taxon>
        <taxon>Sordariomycetes</taxon>
        <taxon>Sordariomycetidae</taxon>
        <taxon>Coniochaetales</taxon>
        <taxon>Coniochaetaceae</taxon>
        <taxon>Coniochaeta</taxon>
    </lineage>
</organism>
<gene>
    <name evidence="5" type="ORF">NKR19_g9872</name>
</gene>
<keyword evidence="6" id="KW-1185">Reference proteome</keyword>
<feature type="compositionally biased region" description="Acidic residues" evidence="3">
    <location>
        <begin position="295"/>
        <end position="309"/>
    </location>
</feature>
<evidence type="ECO:0000313" key="6">
    <source>
        <dbReference type="Proteomes" id="UP001174691"/>
    </source>
</evidence>
<dbReference type="EMBL" id="JANBVN010000268">
    <property type="protein sequence ID" value="KAJ9130486.1"/>
    <property type="molecule type" value="Genomic_DNA"/>
</dbReference>
<dbReference type="Pfam" id="PF22061">
    <property type="entry name" value="CSN7_HB_subdom"/>
    <property type="match status" value="1"/>
</dbReference>
<evidence type="ECO:0000259" key="4">
    <source>
        <dbReference type="PROSITE" id="PS50250"/>
    </source>
</evidence>
<evidence type="ECO:0000256" key="1">
    <source>
        <dbReference type="ARBA" id="ARBA00008482"/>
    </source>
</evidence>
<dbReference type="SMART" id="SM00088">
    <property type="entry name" value="PINT"/>
    <property type="match status" value="1"/>
</dbReference>
<sequence length="322" mass="34222">MEQTKALNALEPFLALTKSATTPRQAADLVVRATSAPNTYLFTELLQTPQIQALSTSPEYSSHLTLLQIFSHGTYTTYNTTTASQNLPPLSPQQTLKLRQLSLLTLAKSRLLSYPSLIASLGLSTARELEDLVTTSIYAGLVDATLDPAHETVHIHSVAPLRDVDPAAVPALLSSLRAWAGRCEAALGDLDAKVKTIRAAADARAQARTEWEGRVGKLVEEEGRAGTGNNGQQGQFAGGEWGPGQGHGGQQQQHGGFGGGGSGLPARGSQAGRGGRGLRSYMKRGSGHMDGARDEVDDEAMDLDEEEDAGEKKRSSRRKLLG</sequence>
<dbReference type="AlphaFoldDB" id="A0AA38VIY2"/>
<dbReference type="Proteomes" id="UP001174691">
    <property type="component" value="Unassembled WGS sequence"/>
</dbReference>
<keyword evidence="2" id="KW-0736">Signalosome</keyword>
<dbReference type="GO" id="GO:0008180">
    <property type="term" value="C:COP9 signalosome"/>
    <property type="evidence" value="ECO:0007669"/>
    <property type="project" value="UniProtKB-KW"/>
</dbReference>
<evidence type="ECO:0000256" key="2">
    <source>
        <dbReference type="ARBA" id="ARBA00022790"/>
    </source>
</evidence>
<dbReference type="PANTHER" id="PTHR15350">
    <property type="entry name" value="COP9 SIGNALOSOME COMPLEX SUBUNIT 7/DENDRITIC CELL PROTEIN GA17"/>
    <property type="match status" value="1"/>
</dbReference>
<evidence type="ECO:0000256" key="3">
    <source>
        <dbReference type="SAM" id="MobiDB-lite"/>
    </source>
</evidence>
<dbReference type="PANTHER" id="PTHR15350:SF5">
    <property type="entry name" value="COP9 SIGNALOSOME COMPLEX SUBUNIT 7"/>
    <property type="match status" value="1"/>
</dbReference>
<accession>A0AA38VIY2</accession>
<comment type="caution">
    <text evidence="5">The sequence shown here is derived from an EMBL/GenBank/DDBJ whole genome shotgun (WGS) entry which is preliminary data.</text>
</comment>
<reference evidence="5" key="1">
    <citation type="submission" date="2022-07" db="EMBL/GenBank/DDBJ databases">
        <title>Fungi with potential for degradation of polypropylene.</title>
        <authorList>
            <person name="Gostincar C."/>
        </authorList>
    </citation>
    <scope>NUCLEOTIDE SEQUENCE</scope>
    <source>
        <strain evidence="5">EXF-13287</strain>
    </source>
</reference>
<dbReference type="PROSITE" id="PS50250">
    <property type="entry name" value="PCI"/>
    <property type="match status" value="1"/>
</dbReference>
<dbReference type="InterPro" id="IPR045237">
    <property type="entry name" value="COPS7/eIF3m"/>
</dbReference>
<protein>
    <submittedName>
        <fullName evidence="5">PCI domain-containing protein</fullName>
    </submittedName>
</protein>
<proteinExistence type="inferred from homology"/>
<evidence type="ECO:0000313" key="5">
    <source>
        <dbReference type="EMBL" id="KAJ9130486.1"/>
    </source>
</evidence>
<feature type="compositionally biased region" description="Gly residues" evidence="3">
    <location>
        <begin position="225"/>
        <end position="263"/>
    </location>
</feature>
<feature type="domain" description="PCI" evidence="4">
    <location>
        <begin position="2"/>
        <end position="160"/>
    </location>
</feature>
<feature type="region of interest" description="Disordered" evidence="3">
    <location>
        <begin position="222"/>
        <end position="322"/>
    </location>
</feature>
<comment type="similarity">
    <text evidence="1">Belongs to the CSN7/EIF3M family. CSN7 subfamily.</text>
</comment>
<name>A0AA38VIY2_9PEZI</name>
<dbReference type="Pfam" id="PF01399">
    <property type="entry name" value="PCI"/>
    <property type="match status" value="1"/>
</dbReference>